<accession>A0ABU4HN85</accession>
<proteinExistence type="predicted"/>
<organism evidence="2 3">
    <name type="scientific">Conexibacter stalactiti</name>
    <dbReference type="NCBI Taxonomy" id="1940611"/>
    <lineage>
        <taxon>Bacteria</taxon>
        <taxon>Bacillati</taxon>
        <taxon>Actinomycetota</taxon>
        <taxon>Thermoleophilia</taxon>
        <taxon>Solirubrobacterales</taxon>
        <taxon>Conexibacteraceae</taxon>
        <taxon>Conexibacter</taxon>
    </lineage>
</organism>
<evidence type="ECO:0000256" key="1">
    <source>
        <dbReference type="SAM" id="Phobius"/>
    </source>
</evidence>
<evidence type="ECO:0000313" key="3">
    <source>
        <dbReference type="Proteomes" id="UP001284601"/>
    </source>
</evidence>
<evidence type="ECO:0000313" key="2">
    <source>
        <dbReference type="EMBL" id="MDW5594157.1"/>
    </source>
</evidence>
<comment type="caution">
    <text evidence="2">The sequence shown here is derived from an EMBL/GenBank/DDBJ whole genome shotgun (WGS) entry which is preliminary data.</text>
</comment>
<sequence length="51" mass="5412">MTLYAHVGHWAVSLIYAAPAILLAGALAVSTIRQRRREAARRAAGGERPAA</sequence>
<evidence type="ECO:0008006" key="4">
    <source>
        <dbReference type="Google" id="ProtNLM"/>
    </source>
</evidence>
<feature type="transmembrane region" description="Helical" evidence="1">
    <location>
        <begin position="12"/>
        <end position="32"/>
    </location>
</feature>
<dbReference type="Proteomes" id="UP001284601">
    <property type="component" value="Unassembled WGS sequence"/>
</dbReference>
<keyword evidence="1" id="KW-0812">Transmembrane</keyword>
<gene>
    <name evidence="2" type="ORF">R7226_07415</name>
</gene>
<keyword evidence="1" id="KW-1133">Transmembrane helix</keyword>
<dbReference type="EMBL" id="JAWSTH010000013">
    <property type="protein sequence ID" value="MDW5594157.1"/>
    <property type="molecule type" value="Genomic_DNA"/>
</dbReference>
<keyword evidence="3" id="KW-1185">Reference proteome</keyword>
<reference evidence="3" key="1">
    <citation type="submission" date="2023-07" db="EMBL/GenBank/DDBJ databases">
        <title>Conexibacter stalactiti sp. nov., isolated from stalactites in a lava cave and emended description of the genus Conexibacter.</title>
        <authorList>
            <person name="Lee S.D."/>
        </authorList>
    </citation>
    <scope>NUCLEOTIDE SEQUENCE [LARGE SCALE GENOMIC DNA]</scope>
    <source>
        <strain evidence="3">KCTC 39840</strain>
    </source>
</reference>
<keyword evidence="1" id="KW-0472">Membrane</keyword>
<dbReference type="RefSeq" id="WP_318596414.1">
    <property type="nucleotide sequence ID" value="NZ_JAWSTH010000013.1"/>
</dbReference>
<protein>
    <recommendedName>
        <fullName evidence="4">Heme exporter protein D</fullName>
    </recommendedName>
</protein>
<name>A0ABU4HN85_9ACTN</name>